<comment type="caution">
    <text evidence="2">The sequence shown here is derived from an EMBL/GenBank/DDBJ whole genome shotgun (WGS) entry which is preliminary data.</text>
</comment>
<dbReference type="PRINTS" id="PR00598">
    <property type="entry name" value="HTHMARR"/>
</dbReference>
<gene>
    <name evidence="2" type="ORF">FHX64_001413</name>
</gene>
<feature type="domain" description="HTH marR-type" evidence="1">
    <location>
        <begin position="1"/>
        <end position="148"/>
    </location>
</feature>
<dbReference type="GO" id="GO:0003700">
    <property type="term" value="F:DNA-binding transcription factor activity"/>
    <property type="evidence" value="ECO:0007669"/>
    <property type="project" value="InterPro"/>
</dbReference>
<dbReference type="InterPro" id="IPR000835">
    <property type="entry name" value="HTH_MarR-typ"/>
</dbReference>
<dbReference type="InterPro" id="IPR036390">
    <property type="entry name" value="WH_DNA-bd_sf"/>
</dbReference>
<dbReference type="PROSITE" id="PS50995">
    <property type="entry name" value="HTH_MARR_2"/>
    <property type="match status" value="1"/>
</dbReference>
<dbReference type="GO" id="GO:0003677">
    <property type="term" value="F:DNA binding"/>
    <property type="evidence" value="ECO:0007669"/>
    <property type="project" value="UniProtKB-KW"/>
</dbReference>
<dbReference type="PANTHER" id="PTHR33164:SF43">
    <property type="entry name" value="HTH-TYPE TRANSCRIPTIONAL REPRESSOR YETL"/>
    <property type="match status" value="1"/>
</dbReference>
<keyword evidence="2" id="KW-0238">DNA-binding</keyword>
<dbReference type="RefSeq" id="WP_183413035.1">
    <property type="nucleotide sequence ID" value="NZ_JACHYB010000001.1"/>
</dbReference>
<dbReference type="SMART" id="SM00347">
    <property type="entry name" value="HTH_MARR"/>
    <property type="match status" value="1"/>
</dbReference>
<name>A0A7W5H213_9PORP</name>
<dbReference type="PANTHER" id="PTHR33164">
    <property type="entry name" value="TRANSCRIPTIONAL REGULATOR, MARR FAMILY"/>
    <property type="match status" value="1"/>
</dbReference>
<dbReference type="GO" id="GO:0006950">
    <property type="term" value="P:response to stress"/>
    <property type="evidence" value="ECO:0007669"/>
    <property type="project" value="TreeGrafter"/>
</dbReference>
<evidence type="ECO:0000313" key="2">
    <source>
        <dbReference type="EMBL" id="MBB3187250.1"/>
    </source>
</evidence>
<proteinExistence type="predicted"/>
<dbReference type="Pfam" id="PF01047">
    <property type="entry name" value="MarR"/>
    <property type="match status" value="1"/>
</dbReference>
<keyword evidence="3" id="KW-1185">Reference proteome</keyword>
<accession>A0A7W5H213</accession>
<evidence type="ECO:0000259" key="1">
    <source>
        <dbReference type="PROSITE" id="PS50995"/>
    </source>
</evidence>
<dbReference type="Gene3D" id="1.10.10.10">
    <property type="entry name" value="Winged helix-like DNA-binding domain superfamily/Winged helix DNA-binding domain"/>
    <property type="match status" value="1"/>
</dbReference>
<protein>
    <submittedName>
        <fullName evidence="2">DNA-binding MarR family transcriptional regulator</fullName>
    </submittedName>
</protein>
<dbReference type="AlphaFoldDB" id="A0A7W5H213"/>
<organism evidence="2 3">
    <name type="scientific">Microbacter margulisiae</name>
    <dbReference type="NCBI Taxonomy" id="1350067"/>
    <lineage>
        <taxon>Bacteria</taxon>
        <taxon>Pseudomonadati</taxon>
        <taxon>Bacteroidota</taxon>
        <taxon>Bacteroidia</taxon>
        <taxon>Bacteroidales</taxon>
        <taxon>Porphyromonadaceae</taxon>
        <taxon>Microbacter</taxon>
    </lineage>
</organism>
<evidence type="ECO:0000313" key="3">
    <source>
        <dbReference type="Proteomes" id="UP000544222"/>
    </source>
</evidence>
<dbReference type="Proteomes" id="UP000544222">
    <property type="component" value="Unassembled WGS sequence"/>
</dbReference>
<dbReference type="InterPro" id="IPR036388">
    <property type="entry name" value="WH-like_DNA-bd_sf"/>
</dbReference>
<dbReference type="SUPFAM" id="SSF46785">
    <property type="entry name" value="Winged helix' DNA-binding domain"/>
    <property type="match status" value="1"/>
</dbReference>
<sequence length="153" mass="18356">MRIEDEIDGHFRNEYHKGMINLIYTTNEIHFEFLSYLRKHSLTSQQYNVLRLLRGYGGIPRSIDFLRNRMLDKKSDMSRIIDRLYAQQLVDRVENNSDRRQKEISITQKGKDLLDKMDDCEKHSDSLLKNLTEEEAKELNRLLDKIRDKNETH</sequence>
<dbReference type="InterPro" id="IPR039422">
    <property type="entry name" value="MarR/SlyA-like"/>
</dbReference>
<reference evidence="2 3" key="1">
    <citation type="submission" date="2020-08" db="EMBL/GenBank/DDBJ databases">
        <title>Genomic Encyclopedia of Type Strains, Phase IV (KMG-IV): sequencing the most valuable type-strain genomes for metagenomic binning, comparative biology and taxonomic classification.</title>
        <authorList>
            <person name="Goeker M."/>
        </authorList>
    </citation>
    <scope>NUCLEOTIDE SEQUENCE [LARGE SCALE GENOMIC DNA]</scope>
    <source>
        <strain evidence="2 3">DSM 27471</strain>
    </source>
</reference>
<dbReference type="EMBL" id="JACHYB010000001">
    <property type="protein sequence ID" value="MBB3187250.1"/>
    <property type="molecule type" value="Genomic_DNA"/>
</dbReference>